<gene>
    <name evidence="3" type="ORF">G3N55_04480</name>
</gene>
<dbReference type="PANTHER" id="PTHR42897:SF2">
    <property type="entry name" value="PYRUVATE SYNTHASE SUBUNIT PORB"/>
    <property type="match status" value="1"/>
</dbReference>
<name>A0A6N9TQU6_DISTH</name>
<evidence type="ECO:0000313" key="4">
    <source>
        <dbReference type="Proteomes" id="UP000469346"/>
    </source>
</evidence>
<comment type="caution">
    <text evidence="3">The sequence shown here is derived from an EMBL/GenBank/DDBJ whole genome shotgun (WGS) entry which is preliminary data.</text>
</comment>
<dbReference type="RefSeq" id="WP_163298249.1">
    <property type="nucleotide sequence ID" value="NZ_JAAGRR010000034.1"/>
</dbReference>
<keyword evidence="1 3" id="KW-0560">Oxidoreductase</keyword>
<dbReference type="InterPro" id="IPR029061">
    <property type="entry name" value="THDP-binding"/>
</dbReference>
<dbReference type="NCBIfam" id="NF008819">
    <property type="entry name" value="PRK11865.1"/>
    <property type="match status" value="1"/>
</dbReference>
<accession>A0A6N9TQU6</accession>
<reference evidence="3 4" key="1">
    <citation type="submission" date="2020-02" db="EMBL/GenBank/DDBJ databases">
        <title>Comparative genomics of sulfur disproportionating microorganisms.</title>
        <authorList>
            <person name="Ward L.M."/>
            <person name="Bertran E."/>
            <person name="Johnston D.T."/>
        </authorList>
    </citation>
    <scope>NUCLEOTIDE SEQUENCE [LARGE SCALE GENOMIC DNA]</scope>
    <source>
        <strain evidence="3 4">DSM 100025</strain>
    </source>
</reference>
<dbReference type="AlphaFoldDB" id="A0A6N9TQU6"/>
<organism evidence="3 4">
    <name type="scientific">Dissulfurirhabdus thermomarina</name>
    <dbReference type="NCBI Taxonomy" id="1765737"/>
    <lineage>
        <taxon>Bacteria</taxon>
        <taxon>Deltaproteobacteria</taxon>
        <taxon>Dissulfurirhabdaceae</taxon>
        <taxon>Dissulfurirhabdus</taxon>
    </lineage>
</organism>
<dbReference type="Gene3D" id="3.40.50.970">
    <property type="match status" value="2"/>
</dbReference>
<dbReference type="EMBL" id="JAAGRR010000034">
    <property type="protein sequence ID" value="NDY42104.1"/>
    <property type="molecule type" value="Genomic_DNA"/>
</dbReference>
<dbReference type="SUPFAM" id="SSF52518">
    <property type="entry name" value="Thiamin diphosphate-binding fold (THDP-binding)"/>
    <property type="match status" value="1"/>
</dbReference>
<evidence type="ECO:0000259" key="2">
    <source>
        <dbReference type="Pfam" id="PF02775"/>
    </source>
</evidence>
<evidence type="ECO:0000313" key="3">
    <source>
        <dbReference type="EMBL" id="NDY42104.1"/>
    </source>
</evidence>
<proteinExistence type="predicted"/>
<dbReference type="PANTHER" id="PTHR42897">
    <property type="entry name" value="PYRUVATE SYNTHASE SUBUNIT PORB"/>
    <property type="match status" value="1"/>
</dbReference>
<sequence>MIPELEKFKGFTVKNLPKDEPLAPGHRACQGCGEVLALRMVMKALGRNVIVCSATGCMEIITSPYPQTAWRVPWLHIAFENAAAVASGVEAARKAMARKGKIPKRHVDIMALGGDGATGDIGLQALSGAMERGHDFLYVCVDNEAYMNTGVQRSGCTPYGAMTTTSPPGTESFGQYTWKKNIPAIAAAHGIPYVATASPAYFLDLMNKVKKAALVKGPAYVHIFSPCPTGWGSAGERSVEFAKLAVDTRIFPLYEVIEGKYILSRKISKPKPVTEYFKGQRRFRHLKDDQIAYIQRRVDAEYERIARLAEVS</sequence>
<dbReference type="GO" id="GO:0019164">
    <property type="term" value="F:pyruvate synthase activity"/>
    <property type="evidence" value="ECO:0007669"/>
    <property type="project" value="UniProtKB-EC"/>
</dbReference>
<dbReference type="CDD" id="cd03376">
    <property type="entry name" value="TPP_PFOR_porB_like"/>
    <property type="match status" value="1"/>
</dbReference>
<dbReference type="EC" id="1.2.7.1" evidence="3"/>
<protein>
    <submittedName>
        <fullName evidence="3">Pyruvate synthase subunit beta</fullName>
        <ecNumber evidence="3">1.2.7.1</ecNumber>
    </submittedName>
</protein>
<feature type="domain" description="Thiamine pyrophosphate enzyme TPP-binding" evidence="2">
    <location>
        <begin position="55"/>
        <end position="223"/>
    </location>
</feature>
<dbReference type="GO" id="GO:0030976">
    <property type="term" value="F:thiamine pyrophosphate binding"/>
    <property type="evidence" value="ECO:0007669"/>
    <property type="project" value="InterPro"/>
</dbReference>
<dbReference type="Pfam" id="PF02775">
    <property type="entry name" value="TPP_enzyme_C"/>
    <property type="match status" value="1"/>
</dbReference>
<dbReference type="InterPro" id="IPR051479">
    <property type="entry name" value="PorB-like"/>
</dbReference>
<keyword evidence="3" id="KW-0670">Pyruvate</keyword>
<dbReference type="Proteomes" id="UP000469346">
    <property type="component" value="Unassembled WGS sequence"/>
</dbReference>
<dbReference type="InterPro" id="IPR011766">
    <property type="entry name" value="TPP_enzyme_TPP-bd"/>
</dbReference>
<keyword evidence="4" id="KW-1185">Reference proteome</keyword>
<evidence type="ECO:0000256" key="1">
    <source>
        <dbReference type="ARBA" id="ARBA00023002"/>
    </source>
</evidence>